<organism evidence="2 3">
    <name type="scientific">Arthrobacter silviterrae</name>
    <dbReference type="NCBI Taxonomy" id="2026658"/>
    <lineage>
        <taxon>Bacteria</taxon>
        <taxon>Bacillati</taxon>
        <taxon>Actinomycetota</taxon>
        <taxon>Actinomycetes</taxon>
        <taxon>Micrococcales</taxon>
        <taxon>Micrococcaceae</taxon>
        <taxon>Arthrobacter</taxon>
    </lineage>
</organism>
<dbReference type="Gene3D" id="3.90.1150.200">
    <property type="match status" value="1"/>
</dbReference>
<proteinExistence type="predicted"/>
<comment type="caution">
    <text evidence="2">The sequence shown here is derived from an EMBL/GenBank/DDBJ whole genome shotgun (WGS) entry which is preliminary data.</text>
</comment>
<dbReference type="EMBL" id="JAAKZI010000006">
    <property type="protein sequence ID" value="NGN82841.1"/>
    <property type="molecule type" value="Genomic_DNA"/>
</dbReference>
<dbReference type="Proteomes" id="UP000479226">
    <property type="component" value="Unassembled WGS sequence"/>
</dbReference>
<evidence type="ECO:0000313" key="2">
    <source>
        <dbReference type="EMBL" id="NGN82841.1"/>
    </source>
</evidence>
<feature type="domain" description="YdhG-like" evidence="1">
    <location>
        <begin position="16"/>
        <end position="107"/>
    </location>
</feature>
<dbReference type="SUPFAM" id="SSF159888">
    <property type="entry name" value="YdhG-like"/>
    <property type="match status" value="1"/>
</dbReference>
<keyword evidence="3" id="KW-1185">Reference proteome</keyword>
<evidence type="ECO:0000259" key="1">
    <source>
        <dbReference type="Pfam" id="PF08818"/>
    </source>
</evidence>
<dbReference type="Pfam" id="PF08818">
    <property type="entry name" value="DUF1801"/>
    <property type="match status" value="1"/>
</dbReference>
<accession>A0ABX0D7H9</accession>
<dbReference type="RefSeq" id="WP_165180943.1">
    <property type="nucleotide sequence ID" value="NZ_JAAKZI010000006.1"/>
</dbReference>
<name>A0ABX0D7H9_9MICC</name>
<evidence type="ECO:0000313" key="3">
    <source>
        <dbReference type="Proteomes" id="UP000479226"/>
    </source>
</evidence>
<sequence length="117" mass="12566">MGTVTTYLATIDGPDRAALERVYAMAQEMVPEAEEGTSYAMAALIYRGKGLIAAVQAKKFLSIYPYSGAVIAANLEAIPGFETTTGSIHFSAVKQLPDDALRRIVTARRAEIDAKAR</sequence>
<gene>
    <name evidence="2" type="ORF">G6N77_05090</name>
</gene>
<reference evidence="2 3" key="1">
    <citation type="submission" date="2020-02" db="EMBL/GenBank/DDBJ databases">
        <title>Genome sequence of the type strain DSM 27180 of Arthrobacter silviterrae.</title>
        <authorList>
            <person name="Gao J."/>
            <person name="Sun J."/>
        </authorList>
    </citation>
    <scope>NUCLEOTIDE SEQUENCE [LARGE SCALE GENOMIC DNA]</scope>
    <source>
        <strain evidence="2 3">DSM 27180</strain>
    </source>
</reference>
<protein>
    <submittedName>
        <fullName evidence="2">DUF1801 domain-containing protein</fullName>
    </submittedName>
</protein>
<dbReference type="InterPro" id="IPR014922">
    <property type="entry name" value="YdhG-like"/>
</dbReference>